<reference evidence="2" key="1">
    <citation type="submission" date="2021-05" db="EMBL/GenBank/DDBJ databases">
        <authorList>
            <person name="Alioto T."/>
            <person name="Alioto T."/>
            <person name="Gomez Garrido J."/>
        </authorList>
    </citation>
    <scope>NUCLEOTIDE SEQUENCE</scope>
</reference>
<feature type="compositionally biased region" description="Polar residues" evidence="1">
    <location>
        <begin position="41"/>
        <end position="53"/>
    </location>
</feature>
<evidence type="ECO:0000256" key="1">
    <source>
        <dbReference type="SAM" id="MobiDB-lite"/>
    </source>
</evidence>
<feature type="region of interest" description="Disordered" evidence="1">
    <location>
        <begin position="1"/>
        <end position="109"/>
    </location>
</feature>
<organism evidence="2">
    <name type="scientific">Cacopsylla melanoneura</name>
    <dbReference type="NCBI Taxonomy" id="428564"/>
    <lineage>
        <taxon>Eukaryota</taxon>
        <taxon>Metazoa</taxon>
        <taxon>Ecdysozoa</taxon>
        <taxon>Arthropoda</taxon>
        <taxon>Hexapoda</taxon>
        <taxon>Insecta</taxon>
        <taxon>Pterygota</taxon>
        <taxon>Neoptera</taxon>
        <taxon>Paraneoptera</taxon>
        <taxon>Hemiptera</taxon>
        <taxon>Sternorrhyncha</taxon>
        <taxon>Psylloidea</taxon>
        <taxon>Psyllidae</taxon>
        <taxon>Psyllinae</taxon>
        <taxon>Cacopsylla</taxon>
    </lineage>
</organism>
<protein>
    <submittedName>
        <fullName evidence="2">Uncharacterized protein</fullName>
    </submittedName>
</protein>
<accession>A0A8D9AFB2</accession>
<dbReference type="EMBL" id="HBUF01565151">
    <property type="protein sequence ID" value="CAG6764206.1"/>
    <property type="molecule type" value="Transcribed_RNA"/>
</dbReference>
<name>A0A8D9AFB2_9HEMI</name>
<evidence type="ECO:0000313" key="2">
    <source>
        <dbReference type="EMBL" id="CAG6764206.1"/>
    </source>
</evidence>
<dbReference type="EMBL" id="HBUF01348249">
    <property type="protein sequence ID" value="CAG6711469.1"/>
    <property type="molecule type" value="Transcribed_RNA"/>
</dbReference>
<sequence>MRHSTLTADSAPGSARATTGAPLTSDGRRCTTTTRSNSSTPCFRTTRPSNLSSWDKRPHYGPNKRTGSHWTGACGRARPLWERDSGPTQPRGGGMQNTGSFIRGRDWLS</sequence>
<proteinExistence type="predicted"/>
<feature type="compositionally biased region" description="Low complexity" evidence="1">
    <location>
        <begin position="30"/>
        <end position="40"/>
    </location>
</feature>
<dbReference type="AlphaFoldDB" id="A0A8D9AFB2"/>